<dbReference type="Proteomes" id="UP001150603">
    <property type="component" value="Unassembled WGS sequence"/>
</dbReference>
<organism evidence="1 2">
    <name type="scientific">Linderina macrospora</name>
    <dbReference type="NCBI Taxonomy" id="4868"/>
    <lineage>
        <taxon>Eukaryota</taxon>
        <taxon>Fungi</taxon>
        <taxon>Fungi incertae sedis</taxon>
        <taxon>Zoopagomycota</taxon>
        <taxon>Kickxellomycotina</taxon>
        <taxon>Kickxellomycetes</taxon>
        <taxon>Kickxellales</taxon>
        <taxon>Kickxellaceae</taxon>
        <taxon>Linderina</taxon>
    </lineage>
</organism>
<accession>A0ACC1J6B4</accession>
<evidence type="ECO:0000313" key="1">
    <source>
        <dbReference type="EMBL" id="KAJ1939168.1"/>
    </source>
</evidence>
<feature type="non-terminal residue" evidence="1">
    <location>
        <position position="623"/>
    </location>
</feature>
<keyword evidence="2" id="KW-1185">Reference proteome</keyword>
<dbReference type="EMBL" id="JANBPW010002933">
    <property type="protein sequence ID" value="KAJ1939168.1"/>
    <property type="molecule type" value="Genomic_DNA"/>
</dbReference>
<sequence>QIDFLPGIVPEPAGRLRGLSTAGAGAGTVSHGRRASTVVRDEHTGATTLVKDRANGSLGEPAASGSLFGRDETGIRQRLRQHLAEHHQRTHSRAAYTGALDDGTGDGSAATADVLLQLEEGARELARVILTFDRYLRKVERFYGDESAGDTPAHARGSANAMRAAADARLIAHAKGMVAALAVFLQVIDDFDTFGVAVVATAIGDDEGSAEHGPAALVTTSLEAMRGARMLVSEHTGLLVASAQDFAELAQRLSGGAPEPLDDPELPASDAESSLIAPPLPERILHVLVQVGESLQALNHTTMALHIAAKRVVEACDVCDLRVLWLRVARLNVPANALASVPVGPVSGDAVRLAQGSPHMLAFRRSISLPHLRRALLEEHASPISEPDRHRPRADTVDAADHLALQMSRRVDSGDSESASPDSQQANAAARDARAKDKLSRFFGDDAAGAAYRKAKRPSQLSDITIPSIGGGSASSVKTPTRATGVFGEEPSGAAASTISSRASAKMSAGGGLASPATASAADQIPWYLAYDSSPSDLLLSAEGQVKGSTLPALIERLVAHDVSDPNFVSTFLLTYRSFTTTPELFEGLFRRFLIQAPPGLTEAELADWTERKQKPVRLRVFN</sequence>
<reference evidence="1" key="1">
    <citation type="submission" date="2022-07" db="EMBL/GenBank/DDBJ databases">
        <title>Phylogenomic reconstructions and comparative analyses of Kickxellomycotina fungi.</title>
        <authorList>
            <person name="Reynolds N.K."/>
            <person name="Stajich J.E."/>
            <person name="Barry K."/>
            <person name="Grigoriev I.V."/>
            <person name="Crous P."/>
            <person name="Smith M.E."/>
        </authorList>
    </citation>
    <scope>NUCLEOTIDE SEQUENCE</scope>
    <source>
        <strain evidence="1">NRRL 5244</strain>
    </source>
</reference>
<gene>
    <name evidence="1" type="ORF">FBU59_004211</name>
</gene>
<comment type="caution">
    <text evidence="1">The sequence shown here is derived from an EMBL/GenBank/DDBJ whole genome shotgun (WGS) entry which is preliminary data.</text>
</comment>
<protein>
    <submittedName>
        <fullName evidence="1">Uncharacterized protein</fullName>
    </submittedName>
</protein>
<name>A0ACC1J6B4_9FUNG</name>
<feature type="non-terminal residue" evidence="1">
    <location>
        <position position="1"/>
    </location>
</feature>
<evidence type="ECO:0000313" key="2">
    <source>
        <dbReference type="Proteomes" id="UP001150603"/>
    </source>
</evidence>
<proteinExistence type="predicted"/>